<proteinExistence type="predicted"/>
<gene>
    <name evidence="1" type="primary">SSU1_3</name>
    <name evidence="1" type="ORF">H2198_005854</name>
</gene>
<sequence>MVNKNKTSSNLSNWISREKWIERVLTFDPSWYMVCMGTGILVQLLASNFPYPAHWLRTVGYIFWILDICLFVLFSALSLARAFMFPKVAMGVLSDFQQTSYLGAIPIAWETIGTGLVIFYSNHESASYVAQVFFWIAVFFTLLVTCGGVYAMYRKQGQHSMNEVTGAWLLIFIPMIVGAAYGSNLANAISLKNGVAVLMVSYLMLSLGIGLSSLILGIYLWRLMSCQLPPREAIVSTFVPVGPPSMAAFTFLNLAVALSRNVTHGNFDFRETWEPTITPATRAAVAEMIMWIGVLLCLFFLGIATFFLIEAVASVTTRVPKTFNIGLWGFVFPFGVYANAFCRLSTVLRNDGMKGWATACVLCTVLLWLMCAFLTTYKAVWQGKLFFAPGLQGWVEQKQLDEISQKTGASKDQVLDNAWSSSRSEDGTLTRRQPNNDGTYEPAITRSKTSQSV</sequence>
<protein>
    <submittedName>
        <fullName evidence="1">Plasma membrane sulfite pump involved in sulfite metabolism</fullName>
    </submittedName>
</protein>
<dbReference type="Proteomes" id="UP001172386">
    <property type="component" value="Unassembled WGS sequence"/>
</dbReference>
<dbReference type="EMBL" id="JAPDRQ010000101">
    <property type="protein sequence ID" value="KAJ9655238.1"/>
    <property type="molecule type" value="Genomic_DNA"/>
</dbReference>
<evidence type="ECO:0000313" key="2">
    <source>
        <dbReference type="Proteomes" id="UP001172386"/>
    </source>
</evidence>
<reference evidence="1" key="1">
    <citation type="submission" date="2022-10" db="EMBL/GenBank/DDBJ databases">
        <title>Culturing micro-colonial fungi from biological soil crusts in the Mojave desert and describing Neophaeococcomyces mojavensis, and introducing the new genera and species Taxawa tesnikishii.</title>
        <authorList>
            <person name="Kurbessoian T."/>
            <person name="Stajich J.E."/>
        </authorList>
    </citation>
    <scope>NUCLEOTIDE SEQUENCE</scope>
    <source>
        <strain evidence="1">JES_112</strain>
    </source>
</reference>
<evidence type="ECO:0000313" key="1">
    <source>
        <dbReference type="EMBL" id="KAJ9655238.1"/>
    </source>
</evidence>
<name>A0ACC3A4H2_9EURO</name>
<organism evidence="1 2">
    <name type="scientific">Neophaeococcomyces mojaviensis</name>
    <dbReference type="NCBI Taxonomy" id="3383035"/>
    <lineage>
        <taxon>Eukaryota</taxon>
        <taxon>Fungi</taxon>
        <taxon>Dikarya</taxon>
        <taxon>Ascomycota</taxon>
        <taxon>Pezizomycotina</taxon>
        <taxon>Eurotiomycetes</taxon>
        <taxon>Chaetothyriomycetidae</taxon>
        <taxon>Chaetothyriales</taxon>
        <taxon>Chaetothyriales incertae sedis</taxon>
        <taxon>Neophaeococcomyces</taxon>
    </lineage>
</organism>
<accession>A0ACC3A4H2</accession>
<comment type="caution">
    <text evidence="1">The sequence shown here is derived from an EMBL/GenBank/DDBJ whole genome shotgun (WGS) entry which is preliminary data.</text>
</comment>
<keyword evidence="2" id="KW-1185">Reference proteome</keyword>